<evidence type="ECO:0000256" key="6">
    <source>
        <dbReference type="HAMAP-Rule" id="MF_00076"/>
    </source>
</evidence>
<keyword evidence="9" id="KW-1185">Reference proteome</keyword>
<evidence type="ECO:0000256" key="5">
    <source>
        <dbReference type="ARBA" id="ARBA00023239"/>
    </source>
</evidence>
<dbReference type="GO" id="GO:0004424">
    <property type="term" value="F:imidazoleglycerol-phosphate dehydratase activity"/>
    <property type="evidence" value="ECO:0007669"/>
    <property type="project" value="UniProtKB-UniRule"/>
</dbReference>
<keyword evidence="3 6" id="KW-0028">Amino-acid biosynthesis</keyword>
<keyword evidence="6" id="KW-0963">Cytoplasm</keyword>
<accession>A0A0E4GDB1</accession>
<dbReference type="SUPFAM" id="SSF54211">
    <property type="entry name" value="Ribosomal protein S5 domain 2-like"/>
    <property type="match status" value="2"/>
</dbReference>
<gene>
    <name evidence="6" type="primary">hisB</name>
    <name evidence="8" type="ORF">2625</name>
</gene>
<organism evidence="8 9">
    <name type="scientific">Syntrophomonas zehnderi OL-4</name>
    <dbReference type="NCBI Taxonomy" id="690567"/>
    <lineage>
        <taxon>Bacteria</taxon>
        <taxon>Bacillati</taxon>
        <taxon>Bacillota</taxon>
        <taxon>Clostridia</taxon>
        <taxon>Eubacteriales</taxon>
        <taxon>Syntrophomonadaceae</taxon>
        <taxon>Syntrophomonas</taxon>
    </lineage>
</organism>
<comment type="catalytic activity">
    <reaction evidence="6 7">
        <text>D-erythro-1-(imidazol-4-yl)glycerol 3-phosphate = 3-(imidazol-4-yl)-2-oxopropyl phosphate + H2O</text>
        <dbReference type="Rhea" id="RHEA:11040"/>
        <dbReference type="ChEBI" id="CHEBI:15377"/>
        <dbReference type="ChEBI" id="CHEBI:57766"/>
        <dbReference type="ChEBI" id="CHEBI:58278"/>
        <dbReference type="EC" id="4.2.1.19"/>
    </reaction>
</comment>
<dbReference type="CDD" id="cd07914">
    <property type="entry name" value="IGPD"/>
    <property type="match status" value="1"/>
</dbReference>
<dbReference type="InterPro" id="IPR000807">
    <property type="entry name" value="ImidazoleglycerolP_deHydtase"/>
</dbReference>
<dbReference type="AlphaFoldDB" id="A0A0E4GDB1"/>
<evidence type="ECO:0000256" key="1">
    <source>
        <dbReference type="ARBA" id="ARBA00005047"/>
    </source>
</evidence>
<keyword evidence="4 6" id="KW-0368">Histidine biosynthesis</keyword>
<comment type="pathway">
    <text evidence="1 6 7">Amino-acid biosynthesis; L-histidine biosynthesis; L-histidine from 5-phospho-alpha-D-ribose 1-diphosphate: step 6/9.</text>
</comment>
<evidence type="ECO:0000313" key="9">
    <source>
        <dbReference type="Proteomes" id="UP000045545"/>
    </source>
</evidence>
<dbReference type="UniPathway" id="UPA00031">
    <property type="reaction ID" value="UER00011"/>
</dbReference>
<dbReference type="FunFam" id="3.30.230.40:FF:000003">
    <property type="entry name" value="Imidazoleglycerol-phosphate dehydratase HisB"/>
    <property type="match status" value="1"/>
</dbReference>
<dbReference type="EMBL" id="CGIH01000047">
    <property type="protein sequence ID" value="CFY03750.1"/>
    <property type="molecule type" value="Genomic_DNA"/>
</dbReference>
<dbReference type="InterPro" id="IPR020565">
    <property type="entry name" value="ImidazoleglycerP_deHydtase_CS"/>
</dbReference>
<comment type="similarity">
    <text evidence="6 7">Belongs to the imidazoleglycerol-phosphate dehydratase family.</text>
</comment>
<dbReference type="InterPro" id="IPR038494">
    <property type="entry name" value="IGPD_sf"/>
</dbReference>
<dbReference type="NCBIfam" id="NF002111">
    <property type="entry name" value="PRK00951.2-1"/>
    <property type="match status" value="1"/>
</dbReference>
<comment type="subcellular location">
    <subcellularLocation>
        <location evidence="6 7">Cytoplasm</location>
    </subcellularLocation>
</comment>
<dbReference type="PANTHER" id="PTHR23133">
    <property type="entry name" value="IMIDAZOLEGLYCEROL-PHOSPHATE DEHYDRATASE HIS7"/>
    <property type="match status" value="1"/>
</dbReference>
<evidence type="ECO:0000256" key="2">
    <source>
        <dbReference type="ARBA" id="ARBA00016664"/>
    </source>
</evidence>
<dbReference type="STRING" id="690567.2625"/>
<name>A0A0E4GDB1_9FIRM</name>
<keyword evidence="5 6" id="KW-0456">Lyase</keyword>
<evidence type="ECO:0000256" key="4">
    <source>
        <dbReference type="ARBA" id="ARBA00023102"/>
    </source>
</evidence>
<dbReference type="EC" id="4.2.1.19" evidence="6 7"/>
<proteinExistence type="inferred from homology"/>
<evidence type="ECO:0000256" key="3">
    <source>
        <dbReference type="ARBA" id="ARBA00022605"/>
    </source>
</evidence>
<dbReference type="RefSeq" id="WP_046499740.1">
    <property type="nucleotide sequence ID" value="NZ_CGIH01000047.1"/>
</dbReference>
<reference evidence="8 9" key="1">
    <citation type="submission" date="2015-03" db="EMBL/GenBank/DDBJ databases">
        <authorList>
            <person name="Murphy D."/>
        </authorList>
    </citation>
    <scope>NUCLEOTIDE SEQUENCE [LARGE SCALE GENOMIC DNA]</scope>
    <source>
        <strain evidence="8 9">OL-4</strain>
    </source>
</reference>
<dbReference type="PROSITE" id="PS00955">
    <property type="entry name" value="IGP_DEHYDRATASE_2"/>
    <property type="match status" value="1"/>
</dbReference>
<dbReference type="GO" id="GO:0005737">
    <property type="term" value="C:cytoplasm"/>
    <property type="evidence" value="ECO:0007669"/>
    <property type="project" value="UniProtKB-SubCell"/>
</dbReference>
<dbReference type="HAMAP" id="MF_00076">
    <property type="entry name" value="HisB"/>
    <property type="match status" value="1"/>
</dbReference>
<evidence type="ECO:0000256" key="7">
    <source>
        <dbReference type="RuleBase" id="RU000599"/>
    </source>
</evidence>
<dbReference type="NCBIfam" id="NF002114">
    <property type="entry name" value="PRK00951.2-4"/>
    <property type="match status" value="1"/>
</dbReference>
<sequence>MGENRIARVVRKTTETDIVLELNLDGDGSHQIDTPIPFLNHMLILFSVHSRCNLSVSALGDVAEVDDHHTVEDIGICLGQALKKALGEKHGINRYGEVTLPMDEALVRVVMDLSGRPYLAYNVAVPVSNIGNLATENIREFFQAVVNQAEINLHIDLLRGENSHHILEATFKAFARAWRQAATIVSEVEGVWSSKGKLT</sequence>
<dbReference type="OrthoDB" id="9790411at2"/>
<dbReference type="FunFam" id="3.30.230.40:FF:000001">
    <property type="entry name" value="Imidazoleglycerol-phosphate dehydratase HisB"/>
    <property type="match status" value="1"/>
</dbReference>
<protein>
    <recommendedName>
        <fullName evidence="2 6">Imidazoleglycerol-phosphate dehydratase</fullName>
        <shortName evidence="6">IGPD</shortName>
        <ecNumber evidence="6 7">4.2.1.19</ecNumber>
    </recommendedName>
</protein>
<dbReference type="PROSITE" id="PS00954">
    <property type="entry name" value="IGP_DEHYDRATASE_1"/>
    <property type="match status" value="1"/>
</dbReference>
<dbReference type="Proteomes" id="UP000045545">
    <property type="component" value="Unassembled WGS sequence"/>
</dbReference>
<dbReference type="InterPro" id="IPR020568">
    <property type="entry name" value="Ribosomal_Su5_D2-typ_SF"/>
</dbReference>
<dbReference type="GO" id="GO:0000105">
    <property type="term" value="P:L-histidine biosynthetic process"/>
    <property type="evidence" value="ECO:0007669"/>
    <property type="project" value="UniProtKB-UniRule"/>
</dbReference>
<dbReference type="PANTHER" id="PTHR23133:SF2">
    <property type="entry name" value="IMIDAZOLEGLYCEROL-PHOSPHATE DEHYDRATASE"/>
    <property type="match status" value="1"/>
</dbReference>
<dbReference type="Gene3D" id="3.30.230.40">
    <property type="entry name" value="Imidazole glycerol phosphate dehydratase, domain 1"/>
    <property type="match status" value="2"/>
</dbReference>
<evidence type="ECO:0000313" key="8">
    <source>
        <dbReference type="EMBL" id="CFY03750.1"/>
    </source>
</evidence>
<dbReference type="Pfam" id="PF00475">
    <property type="entry name" value="IGPD"/>
    <property type="match status" value="1"/>
</dbReference>